<dbReference type="PATRIC" id="fig|1286631.3.peg.1321"/>
<dbReference type="Proteomes" id="UP000026714">
    <property type="component" value="Unassembled WGS sequence"/>
</dbReference>
<name>A0A059KNC8_9BURK</name>
<keyword evidence="1" id="KW-0694">RNA-binding</keyword>
<feature type="region of interest" description="Disordered" evidence="2">
    <location>
        <begin position="330"/>
        <end position="362"/>
    </location>
</feature>
<feature type="compositionally biased region" description="Basic and acidic residues" evidence="2">
    <location>
        <begin position="191"/>
        <end position="200"/>
    </location>
</feature>
<feature type="compositionally biased region" description="Basic and acidic residues" evidence="2">
    <location>
        <begin position="207"/>
        <end position="227"/>
    </location>
</feature>
<comment type="caution">
    <text evidence="4">The sequence shown here is derived from an EMBL/GenBank/DDBJ whole genome shotgun (WGS) entry which is preliminary data.</text>
</comment>
<feature type="compositionally biased region" description="Basic and acidic residues" evidence="2">
    <location>
        <begin position="282"/>
        <end position="307"/>
    </location>
</feature>
<dbReference type="AlphaFoldDB" id="A0A059KNC8"/>
<organism evidence="4 5">
    <name type="scientific">Sphaerotilus natans subsp. natans DSM 6575</name>
    <dbReference type="NCBI Taxonomy" id="1286631"/>
    <lineage>
        <taxon>Bacteria</taxon>
        <taxon>Pseudomonadati</taxon>
        <taxon>Pseudomonadota</taxon>
        <taxon>Betaproteobacteria</taxon>
        <taxon>Burkholderiales</taxon>
        <taxon>Sphaerotilaceae</taxon>
        <taxon>Sphaerotilus</taxon>
    </lineage>
</organism>
<protein>
    <recommendedName>
        <fullName evidence="3">ProQ/FinO domain-containing protein</fullName>
    </recommendedName>
</protein>
<gene>
    <name evidence="4" type="ORF">X805_13390</name>
</gene>
<dbReference type="Gene3D" id="1.10.1710.10">
    <property type="entry name" value="ProQ/FinO domain"/>
    <property type="match status" value="1"/>
</dbReference>
<reference evidence="4 5" key="1">
    <citation type="journal article" date="2014" name="FEMS Microbiol. Ecol.">
        <title>Sphaerotilus natans encrusted with nanoball-shaped Fe(III) oxide minerals formed by nitrate-reducing mixotrophic Fe(II) oxidation.</title>
        <authorList>
            <person name="Park S."/>
            <person name="Kim D.H."/>
            <person name="Lee J.H."/>
            <person name="Hur H.G."/>
        </authorList>
    </citation>
    <scope>NUCLEOTIDE SEQUENCE [LARGE SCALE GENOMIC DNA]</scope>
    <source>
        <strain evidence="4 5">DSM 6575</strain>
    </source>
</reference>
<feature type="region of interest" description="Disordered" evidence="2">
    <location>
        <begin position="151"/>
        <end position="318"/>
    </location>
</feature>
<dbReference type="eggNOG" id="COG3109">
    <property type="taxonomic scope" value="Bacteria"/>
</dbReference>
<feature type="compositionally biased region" description="Basic and acidic residues" evidence="2">
    <location>
        <begin position="151"/>
        <end position="176"/>
    </location>
</feature>
<dbReference type="InterPro" id="IPR016103">
    <property type="entry name" value="ProQ/FinO"/>
</dbReference>
<dbReference type="InterPro" id="IPR036442">
    <property type="entry name" value="ProQ/FinO_sf"/>
</dbReference>
<evidence type="ECO:0000256" key="1">
    <source>
        <dbReference type="ARBA" id="ARBA00022884"/>
    </source>
</evidence>
<dbReference type="SMART" id="SM00945">
    <property type="entry name" value="ProQ"/>
    <property type="match status" value="1"/>
</dbReference>
<dbReference type="SUPFAM" id="SSF48657">
    <property type="entry name" value="FinO-like"/>
    <property type="match status" value="1"/>
</dbReference>
<dbReference type="RefSeq" id="WP_051631709.1">
    <property type="nucleotide sequence ID" value="NZ_AZRA01000032.1"/>
</dbReference>
<evidence type="ECO:0000256" key="2">
    <source>
        <dbReference type="SAM" id="MobiDB-lite"/>
    </source>
</evidence>
<feature type="compositionally biased region" description="Low complexity" evidence="2">
    <location>
        <begin position="7"/>
        <end position="54"/>
    </location>
</feature>
<feature type="domain" description="ProQ/FinO" evidence="3">
    <location>
        <begin position="60"/>
        <end position="169"/>
    </location>
</feature>
<feature type="compositionally biased region" description="Low complexity" evidence="2">
    <location>
        <begin position="272"/>
        <end position="281"/>
    </location>
</feature>
<proteinExistence type="predicted"/>
<feature type="compositionally biased region" description="Basic and acidic residues" evidence="2">
    <location>
        <begin position="234"/>
        <end position="271"/>
    </location>
</feature>
<dbReference type="STRING" id="34103.SAMN05421778_102318"/>
<evidence type="ECO:0000313" key="5">
    <source>
        <dbReference type="Proteomes" id="UP000026714"/>
    </source>
</evidence>
<keyword evidence="5" id="KW-1185">Reference proteome</keyword>
<feature type="region of interest" description="Disordered" evidence="2">
    <location>
        <begin position="1"/>
        <end position="69"/>
    </location>
</feature>
<feature type="compositionally biased region" description="Basic and acidic residues" evidence="2">
    <location>
        <begin position="343"/>
        <end position="353"/>
    </location>
</feature>
<accession>A0A059KNC8</accession>
<dbReference type="EMBL" id="AZRA01000032">
    <property type="protein sequence ID" value="KDB52977.1"/>
    <property type="molecule type" value="Genomic_DNA"/>
</dbReference>
<evidence type="ECO:0000313" key="4">
    <source>
        <dbReference type="EMBL" id="KDB52977.1"/>
    </source>
</evidence>
<sequence length="362" mass="39859">MSTPEIPTDAEVTAATPAPETPAPIEAAAVSGPAPDAAPETAAETAVEQTAAAPSPAKTPDMSPAECARQLRERFPALFDGPARPLKLRIQADIKERAPGVFSRATLSAFLRRHTNSTAYLVALTKAASRTDLDGQPAGDISDEHRTVAQQELDRRRALHQERRAQEAKQQREQRRGAAPQAQGEAASGEPAREPREPRPPRAPRPPRGEGRPPREAREVREPREPRAPGSRPPRQDRDAQARPPRGDRPERADRPERQDRPARPPRDEAARPAAAPVRQDAPVERLPEDPQRRERAQLLRDFERSSLKRSSFCVLRGVPEDQLDALLAQARREAAEAPARAPQREEHGERRPGGAGRPPRR</sequence>
<dbReference type="Pfam" id="PF04352">
    <property type="entry name" value="ProQ"/>
    <property type="match status" value="1"/>
</dbReference>
<dbReference type="GO" id="GO:0003723">
    <property type="term" value="F:RNA binding"/>
    <property type="evidence" value="ECO:0007669"/>
    <property type="project" value="UniProtKB-KW"/>
</dbReference>
<evidence type="ECO:0000259" key="3">
    <source>
        <dbReference type="SMART" id="SM00945"/>
    </source>
</evidence>